<feature type="compositionally biased region" description="Basic and acidic residues" evidence="1">
    <location>
        <begin position="163"/>
        <end position="175"/>
    </location>
</feature>
<comment type="caution">
    <text evidence="2">The sequence shown here is derived from an EMBL/GenBank/DDBJ whole genome shotgun (WGS) entry which is preliminary data.</text>
</comment>
<dbReference type="AlphaFoldDB" id="A0ABD2WZZ5"/>
<sequence length="175" mass="20216">MEEPKRISCLDVLQRNLRANERKIKANIKMVNEEFFGKTVISGLLLFYPTVFLHMIEGYEEAIQRHLTALFSGATDKMIGRIISMPPFHNANKPELTNAALMTLSRDVPNYLPEITAIDFLFGVESKVLPDLRTNIAEYRDIPVLQLYNDRTWPPPDIMIPNRPDEDLKQDQMKK</sequence>
<protein>
    <submittedName>
        <fullName evidence="2">Uncharacterized protein</fullName>
    </submittedName>
</protein>
<name>A0ABD2WZZ5_9HYME</name>
<gene>
    <name evidence="2" type="ORF">TKK_007489</name>
</gene>
<evidence type="ECO:0000313" key="3">
    <source>
        <dbReference type="Proteomes" id="UP001627154"/>
    </source>
</evidence>
<accession>A0ABD2WZZ5</accession>
<organism evidence="2 3">
    <name type="scientific">Trichogramma kaykai</name>
    <dbReference type="NCBI Taxonomy" id="54128"/>
    <lineage>
        <taxon>Eukaryota</taxon>
        <taxon>Metazoa</taxon>
        <taxon>Ecdysozoa</taxon>
        <taxon>Arthropoda</taxon>
        <taxon>Hexapoda</taxon>
        <taxon>Insecta</taxon>
        <taxon>Pterygota</taxon>
        <taxon>Neoptera</taxon>
        <taxon>Endopterygota</taxon>
        <taxon>Hymenoptera</taxon>
        <taxon>Apocrita</taxon>
        <taxon>Proctotrupomorpha</taxon>
        <taxon>Chalcidoidea</taxon>
        <taxon>Trichogrammatidae</taxon>
        <taxon>Trichogramma</taxon>
    </lineage>
</organism>
<dbReference type="EMBL" id="JBJJXI010000059">
    <property type="protein sequence ID" value="KAL3398308.1"/>
    <property type="molecule type" value="Genomic_DNA"/>
</dbReference>
<proteinExistence type="predicted"/>
<feature type="region of interest" description="Disordered" evidence="1">
    <location>
        <begin position="156"/>
        <end position="175"/>
    </location>
</feature>
<reference evidence="2 3" key="1">
    <citation type="journal article" date="2024" name="bioRxiv">
        <title>A reference genome for Trichogramma kaykai: A tiny desert-dwelling parasitoid wasp with competing sex-ratio distorters.</title>
        <authorList>
            <person name="Culotta J."/>
            <person name="Lindsey A.R."/>
        </authorList>
    </citation>
    <scope>NUCLEOTIDE SEQUENCE [LARGE SCALE GENOMIC DNA]</scope>
    <source>
        <strain evidence="2 3">KSX58</strain>
    </source>
</reference>
<evidence type="ECO:0000256" key="1">
    <source>
        <dbReference type="SAM" id="MobiDB-lite"/>
    </source>
</evidence>
<dbReference type="Proteomes" id="UP001627154">
    <property type="component" value="Unassembled WGS sequence"/>
</dbReference>
<keyword evidence="3" id="KW-1185">Reference proteome</keyword>
<evidence type="ECO:0000313" key="2">
    <source>
        <dbReference type="EMBL" id="KAL3398308.1"/>
    </source>
</evidence>